<feature type="region of interest" description="Disordered" evidence="1">
    <location>
        <begin position="39"/>
        <end position="65"/>
    </location>
</feature>
<accession>A0AAN8F5B2</accession>
<dbReference type="EMBL" id="WIXE01015491">
    <property type="protein sequence ID" value="KAK5973436.1"/>
    <property type="molecule type" value="Genomic_DNA"/>
</dbReference>
<protein>
    <submittedName>
        <fullName evidence="2">Uncharacterized protein</fullName>
    </submittedName>
</protein>
<comment type="caution">
    <text evidence="2">The sequence shown here is derived from an EMBL/GenBank/DDBJ whole genome shotgun (WGS) entry which is preliminary data.</text>
</comment>
<evidence type="ECO:0000313" key="2">
    <source>
        <dbReference type="EMBL" id="KAK5973436.1"/>
    </source>
</evidence>
<evidence type="ECO:0000313" key="3">
    <source>
        <dbReference type="Proteomes" id="UP001331761"/>
    </source>
</evidence>
<keyword evidence="3" id="KW-1185">Reference proteome</keyword>
<feature type="compositionally biased region" description="Basic residues" evidence="1">
    <location>
        <begin position="43"/>
        <end position="53"/>
    </location>
</feature>
<sequence>MSTQTSVINSTTEPHEDLLDFDISGAEALLANIQEPAAEVSRPVKKPRQKRLCKTPSSAPPTKKMVGTVHPKITLRPLLETHDDKGVLSNRNARDIFYAIMDSVQDIKKKQDRIEDRLRKIDERTYALELWTRRMDQKKMEPQPASACPAVAPTRYCEVCFVAGHQAADCRSKSRMDVAHVEEIYKKKGICKKCHCIHE</sequence>
<dbReference type="Proteomes" id="UP001331761">
    <property type="component" value="Unassembled WGS sequence"/>
</dbReference>
<reference evidence="2 3" key="1">
    <citation type="submission" date="2019-10" db="EMBL/GenBank/DDBJ databases">
        <title>Assembly and Annotation for the nematode Trichostrongylus colubriformis.</title>
        <authorList>
            <person name="Martin J."/>
        </authorList>
    </citation>
    <scope>NUCLEOTIDE SEQUENCE [LARGE SCALE GENOMIC DNA]</scope>
    <source>
        <strain evidence="2">G859</strain>
        <tissue evidence="2">Whole worm</tissue>
    </source>
</reference>
<evidence type="ECO:0000256" key="1">
    <source>
        <dbReference type="SAM" id="MobiDB-lite"/>
    </source>
</evidence>
<proteinExistence type="predicted"/>
<dbReference type="AlphaFoldDB" id="A0AAN8F5B2"/>
<organism evidence="2 3">
    <name type="scientific">Trichostrongylus colubriformis</name>
    <name type="common">Black scour worm</name>
    <dbReference type="NCBI Taxonomy" id="6319"/>
    <lineage>
        <taxon>Eukaryota</taxon>
        <taxon>Metazoa</taxon>
        <taxon>Ecdysozoa</taxon>
        <taxon>Nematoda</taxon>
        <taxon>Chromadorea</taxon>
        <taxon>Rhabditida</taxon>
        <taxon>Rhabditina</taxon>
        <taxon>Rhabditomorpha</taxon>
        <taxon>Strongyloidea</taxon>
        <taxon>Trichostrongylidae</taxon>
        <taxon>Trichostrongylus</taxon>
    </lineage>
</organism>
<gene>
    <name evidence="2" type="ORF">GCK32_022666</name>
</gene>
<name>A0AAN8F5B2_TRICO</name>